<proteinExistence type="predicted"/>
<protein>
    <submittedName>
        <fullName evidence="1">Uncharacterized protein</fullName>
    </submittedName>
</protein>
<comment type="caution">
    <text evidence="1">The sequence shown here is derived from an EMBL/GenBank/DDBJ whole genome shotgun (WGS) entry which is preliminary data.</text>
</comment>
<evidence type="ECO:0000313" key="1">
    <source>
        <dbReference type="EMBL" id="RAR47761.1"/>
    </source>
</evidence>
<dbReference type="RefSeq" id="WP_112086044.1">
    <property type="nucleotide sequence ID" value="NZ_QLSV01000007.1"/>
</dbReference>
<keyword evidence="2" id="KW-1185">Reference proteome</keyword>
<accession>A0A328WNB5</accession>
<reference evidence="1 2" key="1">
    <citation type="submission" date="2018-06" db="EMBL/GenBank/DDBJ databases">
        <title>Genomic Encyclopedia of Type Strains, Phase III (KMG-III): the genomes of soil and plant-associated and newly described type strains.</title>
        <authorList>
            <person name="Whitman W."/>
        </authorList>
    </citation>
    <scope>NUCLEOTIDE SEQUENCE [LARGE SCALE GENOMIC DNA]</scope>
    <source>
        <strain evidence="1 2">CGMCC 1.12504</strain>
    </source>
</reference>
<dbReference type="PROSITE" id="PS51257">
    <property type="entry name" value="PROKAR_LIPOPROTEIN"/>
    <property type="match status" value="1"/>
</dbReference>
<dbReference type="Proteomes" id="UP000249518">
    <property type="component" value="Unassembled WGS sequence"/>
</dbReference>
<sequence length="63" mass="6658">MKKVILSLVFVAALTVVSCKEKEAEVTEEVTTEEVAPEVIEEAAPVVDSMAVEAPATEEAPAQ</sequence>
<organism evidence="1 2">
    <name type="scientific">Flavobacterium lacus</name>
    <dbReference type="NCBI Taxonomy" id="1353778"/>
    <lineage>
        <taxon>Bacteria</taxon>
        <taxon>Pseudomonadati</taxon>
        <taxon>Bacteroidota</taxon>
        <taxon>Flavobacteriia</taxon>
        <taxon>Flavobacteriales</taxon>
        <taxon>Flavobacteriaceae</taxon>
        <taxon>Flavobacterium</taxon>
    </lineage>
</organism>
<gene>
    <name evidence="1" type="ORF">B0I10_10732</name>
</gene>
<evidence type="ECO:0000313" key="2">
    <source>
        <dbReference type="Proteomes" id="UP000249518"/>
    </source>
</evidence>
<name>A0A328WNB5_9FLAO</name>
<dbReference type="AlphaFoldDB" id="A0A328WNB5"/>
<dbReference type="EMBL" id="QLSV01000007">
    <property type="protein sequence ID" value="RAR47761.1"/>
    <property type="molecule type" value="Genomic_DNA"/>
</dbReference>